<dbReference type="PANTHER" id="PTHR21496">
    <property type="entry name" value="FERREDOXIN-RELATED"/>
    <property type="match status" value="1"/>
</dbReference>
<organism evidence="6 7">
    <name type="scientific">Luteococcus japonicus LSP_Lj1</name>
    <dbReference type="NCBI Taxonomy" id="1255658"/>
    <lineage>
        <taxon>Bacteria</taxon>
        <taxon>Bacillati</taxon>
        <taxon>Actinomycetota</taxon>
        <taxon>Actinomycetes</taxon>
        <taxon>Propionibacteriales</taxon>
        <taxon>Propionibacteriaceae</taxon>
        <taxon>Luteococcus</taxon>
    </lineage>
</organism>
<dbReference type="Pfam" id="PF00355">
    <property type="entry name" value="Rieske"/>
    <property type="match status" value="1"/>
</dbReference>
<dbReference type="InterPro" id="IPR036922">
    <property type="entry name" value="Rieske_2Fe-2S_sf"/>
</dbReference>
<dbReference type="GO" id="GO:0046872">
    <property type="term" value="F:metal ion binding"/>
    <property type="evidence" value="ECO:0007669"/>
    <property type="project" value="UniProtKB-KW"/>
</dbReference>
<evidence type="ECO:0000256" key="4">
    <source>
        <dbReference type="ARBA" id="ARBA00023014"/>
    </source>
</evidence>
<dbReference type="EMBL" id="FUKQ01000063">
    <property type="protein sequence ID" value="SJN45110.1"/>
    <property type="molecule type" value="Genomic_DNA"/>
</dbReference>
<name>A0A1R4KL89_9ACTN</name>
<accession>A0A1R4KL89</accession>
<dbReference type="Gene3D" id="2.102.10.10">
    <property type="entry name" value="Rieske [2Fe-2S] iron-sulphur domain"/>
    <property type="match status" value="1"/>
</dbReference>
<evidence type="ECO:0000313" key="6">
    <source>
        <dbReference type="EMBL" id="SJN45110.1"/>
    </source>
</evidence>
<dbReference type="OrthoDB" id="147178at2"/>
<evidence type="ECO:0000313" key="7">
    <source>
        <dbReference type="Proteomes" id="UP000188342"/>
    </source>
</evidence>
<dbReference type="GO" id="GO:0004497">
    <property type="term" value="F:monooxygenase activity"/>
    <property type="evidence" value="ECO:0007669"/>
    <property type="project" value="UniProtKB-ARBA"/>
</dbReference>
<evidence type="ECO:0000256" key="1">
    <source>
        <dbReference type="ARBA" id="ARBA00022714"/>
    </source>
</evidence>
<evidence type="ECO:0000256" key="2">
    <source>
        <dbReference type="ARBA" id="ARBA00022723"/>
    </source>
</evidence>
<dbReference type="CDD" id="cd03528">
    <property type="entry name" value="Rieske_RO_ferredoxin"/>
    <property type="match status" value="1"/>
</dbReference>
<feature type="domain" description="Rieske" evidence="5">
    <location>
        <begin position="4"/>
        <end position="98"/>
    </location>
</feature>
<proteinExistence type="predicted"/>
<keyword evidence="7" id="KW-1185">Reference proteome</keyword>
<dbReference type="Proteomes" id="UP000188342">
    <property type="component" value="Unassembled WGS sequence"/>
</dbReference>
<dbReference type="InterPro" id="IPR017941">
    <property type="entry name" value="Rieske_2Fe-2S"/>
</dbReference>
<sequence>MSLVDACALDELGETPLAVTVGDVDLALVRSGEEVFAIFDECSHAKIKLSEGDVEDSTLECWRHGARFDLRTGEPLDLPATEPVPVYPTTIEDGRVLVDLDNPIKTTQTLEN</sequence>
<dbReference type="SUPFAM" id="SSF50022">
    <property type="entry name" value="ISP domain"/>
    <property type="match status" value="1"/>
</dbReference>
<dbReference type="RefSeq" id="WP_094766065.1">
    <property type="nucleotide sequence ID" value="NZ_FUKQ01000063.1"/>
</dbReference>
<dbReference type="GO" id="GO:0051537">
    <property type="term" value="F:2 iron, 2 sulfur cluster binding"/>
    <property type="evidence" value="ECO:0007669"/>
    <property type="project" value="UniProtKB-KW"/>
</dbReference>
<keyword evidence="2" id="KW-0479">Metal-binding</keyword>
<keyword evidence="3" id="KW-0408">Iron</keyword>
<reference evidence="6 7" key="1">
    <citation type="submission" date="2017-02" db="EMBL/GenBank/DDBJ databases">
        <authorList>
            <person name="Peterson S.W."/>
        </authorList>
    </citation>
    <scope>NUCLEOTIDE SEQUENCE [LARGE SCALE GENOMIC DNA]</scope>
    <source>
        <strain evidence="6 7">LSP_Lj1</strain>
    </source>
</reference>
<dbReference type="GO" id="GO:0016705">
    <property type="term" value="F:oxidoreductase activity, acting on paired donors, with incorporation or reduction of molecular oxygen"/>
    <property type="evidence" value="ECO:0007669"/>
    <property type="project" value="UniProtKB-ARBA"/>
</dbReference>
<dbReference type="AlphaFoldDB" id="A0A1R4KL89"/>
<keyword evidence="1" id="KW-0001">2Fe-2S</keyword>
<dbReference type="PANTHER" id="PTHR21496:SF23">
    <property type="entry name" value="3-PHENYLPROPIONATE_CINNAMIC ACID DIOXYGENASE FERREDOXIN SUBUNIT"/>
    <property type="match status" value="1"/>
</dbReference>
<dbReference type="STRING" id="1255658.FM114_15610"/>
<keyword evidence="4" id="KW-0411">Iron-sulfur</keyword>
<evidence type="ECO:0000256" key="3">
    <source>
        <dbReference type="ARBA" id="ARBA00023004"/>
    </source>
</evidence>
<evidence type="ECO:0000259" key="5">
    <source>
        <dbReference type="PROSITE" id="PS51296"/>
    </source>
</evidence>
<protein>
    <submittedName>
        <fullName evidence="6">Ferredoxin, 2Fe-2S</fullName>
    </submittedName>
</protein>
<gene>
    <name evidence="6" type="ORF">FM114_15610</name>
</gene>
<dbReference type="PROSITE" id="PS51296">
    <property type="entry name" value="RIESKE"/>
    <property type="match status" value="1"/>
</dbReference>